<name>A0A1I5QI36_9GAMM</name>
<evidence type="ECO:0000256" key="1">
    <source>
        <dbReference type="ARBA" id="ARBA00007484"/>
    </source>
</evidence>
<dbReference type="GO" id="GO:0006281">
    <property type="term" value="P:DNA repair"/>
    <property type="evidence" value="ECO:0007669"/>
    <property type="project" value="UniProtKB-KW"/>
</dbReference>
<evidence type="ECO:0000256" key="6">
    <source>
        <dbReference type="ARBA" id="ARBA00023236"/>
    </source>
</evidence>
<keyword evidence="5" id="KW-0234">DNA repair</keyword>
<dbReference type="OrthoDB" id="9787787at2"/>
<dbReference type="InterPro" id="IPR050077">
    <property type="entry name" value="LexA_repressor"/>
</dbReference>
<dbReference type="InterPro" id="IPR036286">
    <property type="entry name" value="LexA/Signal_pep-like_sf"/>
</dbReference>
<accession>A0A1I5QI36</accession>
<keyword evidence="6" id="KW-0742">SOS response</keyword>
<dbReference type="RefSeq" id="WP_092428584.1">
    <property type="nucleotide sequence ID" value="NZ_FOXM01000002.1"/>
</dbReference>
<evidence type="ECO:0000313" key="10">
    <source>
        <dbReference type="Proteomes" id="UP000243084"/>
    </source>
</evidence>
<dbReference type="GO" id="GO:0016787">
    <property type="term" value="F:hydrolase activity"/>
    <property type="evidence" value="ECO:0007669"/>
    <property type="project" value="UniProtKB-KW"/>
</dbReference>
<feature type="domain" description="Peptidase S24/S26A/S26B/S26C" evidence="8">
    <location>
        <begin position="17"/>
        <end position="134"/>
    </location>
</feature>
<keyword evidence="10" id="KW-1185">Reference proteome</keyword>
<evidence type="ECO:0000256" key="2">
    <source>
        <dbReference type="ARBA" id="ARBA00022763"/>
    </source>
</evidence>
<evidence type="ECO:0000256" key="4">
    <source>
        <dbReference type="ARBA" id="ARBA00022813"/>
    </source>
</evidence>
<protein>
    <submittedName>
        <fullName evidence="9">DNA polymerase V</fullName>
    </submittedName>
</protein>
<evidence type="ECO:0000256" key="3">
    <source>
        <dbReference type="ARBA" id="ARBA00022801"/>
    </source>
</evidence>
<dbReference type="GO" id="GO:0009432">
    <property type="term" value="P:SOS response"/>
    <property type="evidence" value="ECO:0007669"/>
    <property type="project" value="UniProtKB-KW"/>
</dbReference>
<reference evidence="10" key="1">
    <citation type="submission" date="2016-10" db="EMBL/GenBank/DDBJ databases">
        <authorList>
            <person name="Varghese N."/>
            <person name="Submissions S."/>
        </authorList>
    </citation>
    <scope>NUCLEOTIDE SEQUENCE [LARGE SCALE GENOMIC DNA]</scope>
    <source>
        <strain evidence="10">JCM 18195</strain>
    </source>
</reference>
<dbReference type="Pfam" id="PF00717">
    <property type="entry name" value="Peptidase_S24"/>
    <property type="match status" value="1"/>
</dbReference>
<dbReference type="SUPFAM" id="SSF51306">
    <property type="entry name" value="LexA/Signal peptidase"/>
    <property type="match status" value="1"/>
</dbReference>
<dbReference type="AlphaFoldDB" id="A0A1I5QI36"/>
<dbReference type="EMBL" id="FOXM01000002">
    <property type="protein sequence ID" value="SFP45767.1"/>
    <property type="molecule type" value="Genomic_DNA"/>
</dbReference>
<dbReference type="InterPro" id="IPR039418">
    <property type="entry name" value="LexA-like"/>
</dbReference>
<organism evidence="9 10">
    <name type="scientific">Geopseudomonas sagittaria</name>
    <dbReference type="NCBI Taxonomy" id="1135990"/>
    <lineage>
        <taxon>Bacteria</taxon>
        <taxon>Pseudomonadati</taxon>
        <taxon>Pseudomonadota</taxon>
        <taxon>Gammaproteobacteria</taxon>
        <taxon>Pseudomonadales</taxon>
        <taxon>Pseudomonadaceae</taxon>
        <taxon>Geopseudomonas</taxon>
    </lineage>
</organism>
<evidence type="ECO:0000313" key="9">
    <source>
        <dbReference type="EMBL" id="SFP45767.1"/>
    </source>
</evidence>
<keyword evidence="3 7" id="KW-0378">Hydrolase</keyword>
<comment type="similarity">
    <text evidence="1 7">Belongs to the peptidase S24 family.</text>
</comment>
<evidence type="ECO:0000256" key="7">
    <source>
        <dbReference type="RuleBase" id="RU003991"/>
    </source>
</evidence>
<dbReference type="InterPro" id="IPR015927">
    <property type="entry name" value="Peptidase_S24_S26A/B/C"/>
</dbReference>
<gene>
    <name evidence="9" type="ORF">SAMN05216229_102376</name>
</gene>
<dbReference type="NCBIfam" id="NF007621">
    <property type="entry name" value="PRK10276.1"/>
    <property type="match status" value="1"/>
</dbReference>
<proteinExistence type="inferred from homology"/>
<dbReference type="Proteomes" id="UP000243084">
    <property type="component" value="Unassembled WGS sequence"/>
</dbReference>
<dbReference type="InterPro" id="IPR006197">
    <property type="entry name" value="Peptidase_S24_LexA"/>
</dbReference>
<sequence length="142" mass="15117">MSLTLLGPLRASVQQVPLFSNPVAAGFPSPAEDHIEATLSLDELCIRHPAATYLLRASGDSMQGAGIFDGDVLVVDRSIEPRAGMIVVATVRGDFTCKRLEADAGQPVLRAENPSYPDIRFAPGEELEVFGVVVAAVRRLAC</sequence>
<dbReference type="PRINTS" id="PR00726">
    <property type="entry name" value="LEXASERPTASE"/>
</dbReference>
<keyword evidence="4 7" id="KW-0068">Autocatalytic cleavage</keyword>
<dbReference type="GO" id="GO:0006355">
    <property type="term" value="P:regulation of DNA-templated transcription"/>
    <property type="evidence" value="ECO:0007669"/>
    <property type="project" value="InterPro"/>
</dbReference>
<dbReference type="PANTHER" id="PTHR33516:SF2">
    <property type="entry name" value="LEXA REPRESSOR-RELATED"/>
    <property type="match status" value="1"/>
</dbReference>
<dbReference type="Gene3D" id="2.10.109.10">
    <property type="entry name" value="Umud Fragment, subunit A"/>
    <property type="match status" value="1"/>
</dbReference>
<dbReference type="CDD" id="cd06529">
    <property type="entry name" value="S24_LexA-like"/>
    <property type="match status" value="1"/>
</dbReference>
<evidence type="ECO:0000256" key="5">
    <source>
        <dbReference type="ARBA" id="ARBA00023204"/>
    </source>
</evidence>
<keyword evidence="2" id="KW-0227">DNA damage</keyword>
<dbReference type="PANTHER" id="PTHR33516">
    <property type="entry name" value="LEXA REPRESSOR"/>
    <property type="match status" value="1"/>
</dbReference>
<dbReference type="GO" id="GO:0003677">
    <property type="term" value="F:DNA binding"/>
    <property type="evidence" value="ECO:0007669"/>
    <property type="project" value="InterPro"/>
</dbReference>
<evidence type="ECO:0000259" key="8">
    <source>
        <dbReference type="Pfam" id="PF00717"/>
    </source>
</evidence>